<comment type="caution">
    <text evidence="1">The sequence shown here is derived from an EMBL/GenBank/DDBJ whole genome shotgun (WGS) entry which is preliminary data.</text>
</comment>
<proteinExistence type="predicted"/>
<reference evidence="1 2" key="1">
    <citation type="submission" date="2021-06" db="EMBL/GenBank/DDBJ databases">
        <title>New haloarchaea isolates fom saline soil.</title>
        <authorList>
            <person name="Duran-Viseras A."/>
            <person name="Sanchez-Porro C.S."/>
            <person name="Ventosa A."/>
        </authorList>
    </citation>
    <scope>NUCLEOTIDE SEQUENCE [LARGE SCALE GENOMIC DNA]</scope>
    <source>
        <strain evidence="1 2">JCM 183640</strain>
    </source>
</reference>
<evidence type="ECO:0000313" key="1">
    <source>
        <dbReference type="EMBL" id="MBV0926270.1"/>
    </source>
</evidence>
<protein>
    <submittedName>
        <fullName evidence="1">Ester cyclase</fullName>
    </submittedName>
</protein>
<name>A0A8J7Y808_9EURY</name>
<accession>A0A8J7Y808</accession>
<keyword evidence="2" id="KW-1185">Reference proteome</keyword>
<dbReference type="Gene3D" id="3.10.450.50">
    <property type="match status" value="1"/>
</dbReference>
<dbReference type="SUPFAM" id="SSF54427">
    <property type="entry name" value="NTF2-like"/>
    <property type="match status" value="1"/>
</dbReference>
<dbReference type="Proteomes" id="UP000766550">
    <property type="component" value="Unassembled WGS sequence"/>
</dbReference>
<sequence>MVFTRIDDGKIVERWVQPDTLGMLAQLGIVSPPSDVPVQS</sequence>
<dbReference type="InterPro" id="IPR032710">
    <property type="entry name" value="NTF2-like_dom_sf"/>
</dbReference>
<dbReference type="EMBL" id="JAHQXF010000004">
    <property type="protein sequence ID" value="MBV0926270.1"/>
    <property type="molecule type" value="Genomic_DNA"/>
</dbReference>
<dbReference type="AlphaFoldDB" id="A0A8J7Y808"/>
<evidence type="ECO:0000313" key="2">
    <source>
        <dbReference type="Proteomes" id="UP000766550"/>
    </source>
</evidence>
<gene>
    <name evidence="1" type="ORF">KTS45_18850</name>
</gene>
<dbReference type="OrthoDB" id="8685at2157"/>
<organism evidence="1 2">
    <name type="scientific">Haloarcula limicola</name>
    <dbReference type="NCBI Taxonomy" id="1429915"/>
    <lineage>
        <taxon>Archaea</taxon>
        <taxon>Methanobacteriati</taxon>
        <taxon>Methanobacteriota</taxon>
        <taxon>Stenosarchaea group</taxon>
        <taxon>Halobacteria</taxon>
        <taxon>Halobacteriales</taxon>
        <taxon>Haloarculaceae</taxon>
        <taxon>Haloarcula</taxon>
    </lineage>
</organism>